<evidence type="ECO:0000313" key="4">
    <source>
        <dbReference type="Proteomes" id="UP000094236"/>
    </source>
</evidence>
<organism evidence="3 4">
    <name type="scientific">Pachysolen tannophilus NRRL Y-2460</name>
    <dbReference type="NCBI Taxonomy" id="669874"/>
    <lineage>
        <taxon>Eukaryota</taxon>
        <taxon>Fungi</taxon>
        <taxon>Dikarya</taxon>
        <taxon>Ascomycota</taxon>
        <taxon>Saccharomycotina</taxon>
        <taxon>Pichiomycetes</taxon>
        <taxon>Pachysolenaceae</taxon>
        <taxon>Pachysolen</taxon>
    </lineage>
</organism>
<dbReference type="Pfam" id="PF08167">
    <property type="entry name" value="RIX1"/>
    <property type="match status" value="1"/>
</dbReference>
<evidence type="ECO:0000313" key="3">
    <source>
        <dbReference type="EMBL" id="ODV96124.1"/>
    </source>
</evidence>
<dbReference type="OrthoDB" id="20900at2759"/>
<feature type="region of interest" description="Disordered" evidence="1">
    <location>
        <begin position="727"/>
        <end position="762"/>
    </location>
</feature>
<protein>
    <recommendedName>
        <fullName evidence="2">Pre-rRNA-processing protein RIX1 N-terminal domain-containing protein</fullName>
    </recommendedName>
</protein>
<feature type="compositionally biased region" description="Acidic residues" evidence="1">
    <location>
        <begin position="730"/>
        <end position="762"/>
    </location>
</feature>
<name>A0A1E4TWL4_PACTA</name>
<accession>A0A1E4TWL4</accession>
<dbReference type="EMBL" id="KV454013">
    <property type="protein sequence ID" value="ODV96124.1"/>
    <property type="molecule type" value="Genomic_DNA"/>
</dbReference>
<reference evidence="4" key="1">
    <citation type="submission" date="2016-05" db="EMBL/GenBank/DDBJ databases">
        <title>Comparative genomics of biotechnologically important yeasts.</title>
        <authorList>
            <consortium name="DOE Joint Genome Institute"/>
            <person name="Riley R."/>
            <person name="Haridas S."/>
            <person name="Wolfe K.H."/>
            <person name="Lopes M.R."/>
            <person name="Hittinger C.T."/>
            <person name="Goker M."/>
            <person name="Salamov A."/>
            <person name="Wisecaver J."/>
            <person name="Long T.M."/>
            <person name="Aerts A.L."/>
            <person name="Barry K."/>
            <person name="Choi C."/>
            <person name="Clum A."/>
            <person name="Coughlan A.Y."/>
            <person name="Deshpande S."/>
            <person name="Douglass A.P."/>
            <person name="Hanson S.J."/>
            <person name="Klenk H.-P."/>
            <person name="Labutti K."/>
            <person name="Lapidus A."/>
            <person name="Lindquist E."/>
            <person name="Lipzen A."/>
            <person name="Meier-Kolthoff J.P."/>
            <person name="Ohm R.A."/>
            <person name="Otillar R.P."/>
            <person name="Pangilinan J."/>
            <person name="Peng Y."/>
            <person name="Rokas A."/>
            <person name="Rosa C.A."/>
            <person name="Scheuner C."/>
            <person name="Sibirny A.A."/>
            <person name="Slot J.C."/>
            <person name="Stielow J.B."/>
            <person name="Sun H."/>
            <person name="Kurtzman C.P."/>
            <person name="Blackwell M."/>
            <person name="Grigoriev I.V."/>
            <person name="Jeffries T.W."/>
        </authorList>
    </citation>
    <scope>NUCLEOTIDE SEQUENCE [LARGE SCALE GENOMIC DNA]</scope>
    <source>
        <strain evidence="4">NRRL Y-2460</strain>
    </source>
</reference>
<evidence type="ECO:0000256" key="1">
    <source>
        <dbReference type="SAM" id="MobiDB-lite"/>
    </source>
</evidence>
<proteinExistence type="predicted"/>
<sequence length="762" mass="86978">MSSIKSILTLIENPQQRDLPFIIENIYYHFNTFSKTDQDHLCSRVTNLLKTYHLFNNFYGIKLIHVLLVMRSNGYVLSNYSKKFFINILKVLNNIKNFNNGGNNEQIKLVLKTSMDCFKALAKQIQGKPALTREVLTPNLPNYVSVLIDLISISPFEILKNLFQFLISNTSIFKPFQVKFKTKLLELLALQNFNKSIPLELKQITCECFVVLNFITEKESMPEVYYQNFINLIMEIKSVLLLYENFIDSESIFSDLQLKLPSSNSFTSIFPFLDIDVNDPKSILLVNERLDILLQLITSYYNSFLESKSYMFKLPLGYIVSLGDILSSFNLNVIKFKRSFYASQELSFFLNKSINDLQHKSIYLLSSLPKKFGGDLLMYLTPILVDLDFCIPTTNTKSVLKIDNDKILEMEDFIVDILICATSYLSLTDNYGDHSVINKLIQAALVLSKDRLPQSLNDVENSSSGNNKKRKKNGNGNGISNSSTSDLIFTNNSSLKKIPSKTIIALNNFFIQILSSSFSTNTVRSQISRYTILELLRNREQLAQYIKLGVTGNDENVMMESLLKLLKISLLFPQGTSGNILPFVSQILGSEDEFFSLFINPRLPPLPVKVNVLAEEKEVNFVSGDDESDEEEEKEEEVEEFSEKKRKIEEPLINEVSFTEDKSSKDNIPEVAENYYAEKEVDKYADEVFTIPSNDSLKAGKELKEDISKLAKVEDVIPIKSVETQIIESTVDDNDREDEGSDFEMPEIDVNTDDDEDEPMDT</sequence>
<feature type="region of interest" description="Disordered" evidence="1">
    <location>
        <begin position="621"/>
        <end position="643"/>
    </location>
</feature>
<keyword evidence="4" id="KW-1185">Reference proteome</keyword>
<dbReference type="Proteomes" id="UP000094236">
    <property type="component" value="Unassembled WGS sequence"/>
</dbReference>
<dbReference type="AlphaFoldDB" id="A0A1E4TWL4"/>
<feature type="compositionally biased region" description="Acidic residues" evidence="1">
    <location>
        <begin position="624"/>
        <end position="640"/>
    </location>
</feature>
<gene>
    <name evidence="3" type="ORF">PACTADRAFT_33309</name>
</gene>
<dbReference type="STRING" id="669874.A0A1E4TWL4"/>
<evidence type="ECO:0000259" key="2">
    <source>
        <dbReference type="Pfam" id="PF08167"/>
    </source>
</evidence>
<feature type="domain" description="Pre-rRNA-processing protein RIX1 N-terminal" evidence="2">
    <location>
        <begin position="17"/>
        <end position="194"/>
    </location>
</feature>
<feature type="region of interest" description="Disordered" evidence="1">
    <location>
        <begin position="456"/>
        <end position="479"/>
    </location>
</feature>
<dbReference type="InterPro" id="IPR012583">
    <property type="entry name" value="RIX1_N"/>
</dbReference>